<comment type="subcellular location">
    <subcellularLocation>
        <location evidence="1 8">Cell membrane</location>
        <topology evidence="1 8">Multi-pass membrane protein</topology>
    </subcellularLocation>
</comment>
<dbReference type="Proteomes" id="UP000617426">
    <property type="component" value="Unassembled WGS sequence"/>
</dbReference>
<comment type="caution">
    <text evidence="10">The sequence shown here is derived from an EMBL/GenBank/DDBJ whole genome shotgun (WGS) entry which is preliminary data.</text>
</comment>
<keyword evidence="6 8" id="KW-1133">Transmembrane helix</keyword>
<evidence type="ECO:0000256" key="5">
    <source>
        <dbReference type="ARBA" id="ARBA00022692"/>
    </source>
</evidence>
<evidence type="ECO:0000256" key="4">
    <source>
        <dbReference type="ARBA" id="ARBA00022475"/>
    </source>
</evidence>
<keyword evidence="3 8" id="KW-0813">Transport</keyword>
<feature type="domain" description="ABC transmembrane type-1" evidence="9">
    <location>
        <begin position="42"/>
        <end position="240"/>
    </location>
</feature>
<dbReference type="FunFam" id="1.10.3720.10:FF:000002">
    <property type="entry name" value="D-methionine ABC transporter permease MetI"/>
    <property type="match status" value="1"/>
</dbReference>
<evidence type="ECO:0000313" key="11">
    <source>
        <dbReference type="Proteomes" id="UP000617426"/>
    </source>
</evidence>
<dbReference type="SUPFAM" id="SSF161098">
    <property type="entry name" value="MetI-like"/>
    <property type="match status" value="1"/>
</dbReference>
<dbReference type="GO" id="GO:0048473">
    <property type="term" value="P:D-methionine transmembrane transport"/>
    <property type="evidence" value="ECO:0007669"/>
    <property type="project" value="TreeGrafter"/>
</dbReference>
<comment type="similarity">
    <text evidence="2">Belongs to the binding-protein-dependent transport system permease family. CysTW subfamily.</text>
</comment>
<evidence type="ECO:0000256" key="6">
    <source>
        <dbReference type="ARBA" id="ARBA00022989"/>
    </source>
</evidence>
<keyword evidence="11" id="KW-1185">Reference proteome</keyword>
<reference evidence="10" key="1">
    <citation type="submission" date="2020-08" db="EMBL/GenBank/DDBJ databases">
        <title>Sequencing the genomes of 1000 actinobacteria strains.</title>
        <authorList>
            <person name="Klenk H.-P."/>
        </authorList>
    </citation>
    <scope>NUCLEOTIDE SEQUENCE</scope>
    <source>
        <strain evidence="10">DSM 10695</strain>
    </source>
</reference>
<keyword evidence="4" id="KW-1003">Cell membrane</keyword>
<proteinExistence type="inferred from homology"/>
<evidence type="ECO:0000259" key="9">
    <source>
        <dbReference type="PROSITE" id="PS50928"/>
    </source>
</evidence>
<gene>
    <name evidence="10" type="ORF">HD592_000370</name>
</gene>
<dbReference type="EMBL" id="JACHMK010000001">
    <property type="protein sequence ID" value="MBB6333805.1"/>
    <property type="molecule type" value="Genomic_DNA"/>
</dbReference>
<keyword evidence="7 8" id="KW-0472">Membrane</keyword>
<dbReference type="CDD" id="cd06261">
    <property type="entry name" value="TM_PBP2"/>
    <property type="match status" value="1"/>
</dbReference>
<feature type="transmembrane region" description="Helical" evidence="8">
    <location>
        <begin position="80"/>
        <end position="104"/>
    </location>
</feature>
<feature type="transmembrane region" description="Helical" evidence="8">
    <location>
        <begin position="217"/>
        <end position="236"/>
    </location>
</feature>
<evidence type="ECO:0000256" key="1">
    <source>
        <dbReference type="ARBA" id="ARBA00004651"/>
    </source>
</evidence>
<dbReference type="InterPro" id="IPR000515">
    <property type="entry name" value="MetI-like"/>
</dbReference>
<evidence type="ECO:0000313" key="10">
    <source>
        <dbReference type="EMBL" id="MBB6333805.1"/>
    </source>
</evidence>
<sequence length="246" mass="26188">MTAFAQTALLGAAPLTSILPGGVNDPKWLDNPALTKQFVPAIIDTLLMMGFATLFTVLIGLPLGLLLVQTGKNGLTPNRPVYETASAIVNVVRSFPFIIGIVVLIPVTRLIVGTSLGWQATVVPLVLLSVPYFARLVESNILAVDPGKIEAAQMMGASNRQIRWGVQVREAAPVLVQSITTLAITLIGYSAMAGAVGGGGLGQMAINYGYNRWQDDVMISTVIAIIIIVQLVQMIGDMISRLVDHR</sequence>
<feature type="transmembrane region" description="Helical" evidence="8">
    <location>
        <begin position="116"/>
        <end position="134"/>
    </location>
</feature>
<dbReference type="AlphaFoldDB" id="A0A923E426"/>
<dbReference type="Gene3D" id="1.10.3720.10">
    <property type="entry name" value="MetI-like"/>
    <property type="match status" value="1"/>
</dbReference>
<dbReference type="InterPro" id="IPR035906">
    <property type="entry name" value="MetI-like_sf"/>
</dbReference>
<accession>A0A923E426</accession>
<dbReference type="PROSITE" id="PS50928">
    <property type="entry name" value="ABC_TM1"/>
    <property type="match status" value="1"/>
</dbReference>
<evidence type="ECO:0000256" key="8">
    <source>
        <dbReference type="RuleBase" id="RU363032"/>
    </source>
</evidence>
<evidence type="ECO:0000256" key="2">
    <source>
        <dbReference type="ARBA" id="ARBA00007069"/>
    </source>
</evidence>
<feature type="transmembrane region" description="Helical" evidence="8">
    <location>
        <begin position="42"/>
        <end position="68"/>
    </location>
</feature>
<dbReference type="PANTHER" id="PTHR30450">
    <property type="entry name" value="ABC TRANSPORTER PERMEASE"/>
    <property type="match status" value="1"/>
</dbReference>
<keyword evidence="5 8" id="KW-0812">Transmembrane</keyword>
<dbReference type="PANTHER" id="PTHR30450:SF1">
    <property type="entry name" value="D-METHIONINE TRANSPORT SYSTEM PERMEASE PROTEIN METI-RELATED"/>
    <property type="match status" value="1"/>
</dbReference>
<dbReference type="Pfam" id="PF00528">
    <property type="entry name" value="BPD_transp_1"/>
    <property type="match status" value="1"/>
</dbReference>
<evidence type="ECO:0000256" key="7">
    <source>
        <dbReference type="ARBA" id="ARBA00023136"/>
    </source>
</evidence>
<dbReference type="RefSeq" id="WP_184451474.1">
    <property type="nucleotide sequence ID" value="NZ_JACHMK010000001.1"/>
</dbReference>
<name>A0A923E426_9ACTO</name>
<organism evidence="10 11">
    <name type="scientific">Schaalia hyovaginalis</name>
    <dbReference type="NCBI Taxonomy" id="29316"/>
    <lineage>
        <taxon>Bacteria</taxon>
        <taxon>Bacillati</taxon>
        <taxon>Actinomycetota</taxon>
        <taxon>Actinomycetes</taxon>
        <taxon>Actinomycetales</taxon>
        <taxon>Actinomycetaceae</taxon>
        <taxon>Schaalia</taxon>
    </lineage>
</organism>
<dbReference type="InterPro" id="IPR051322">
    <property type="entry name" value="AA_ABC_Transporter_Permease"/>
</dbReference>
<evidence type="ECO:0000256" key="3">
    <source>
        <dbReference type="ARBA" id="ARBA00022448"/>
    </source>
</evidence>
<feature type="transmembrane region" description="Helical" evidence="8">
    <location>
        <begin position="174"/>
        <end position="197"/>
    </location>
</feature>
<protein>
    <submittedName>
        <fullName evidence="10">D-methionine transport system permease protein</fullName>
    </submittedName>
</protein>
<dbReference type="GO" id="GO:0005886">
    <property type="term" value="C:plasma membrane"/>
    <property type="evidence" value="ECO:0007669"/>
    <property type="project" value="UniProtKB-SubCell"/>
</dbReference>